<keyword evidence="7 18" id="KW-0313">Glucose metabolism</keyword>
<dbReference type="PROSITE" id="PS00850">
    <property type="entry name" value="GLY_RADICAL_1"/>
    <property type="match status" value="1"/>
</dbReference>
<evidence type="ECO:0000313" key="22">
    <source>
        <dbReference type="Proteomes" id="UP001204953"/>
    </source>
</evidence>
<dbReference type="Gene3D" id="3.20.70.20">
    <property type="match status" value="1"/>
</dbReference>
<comment type="subcellular location">
    <subcellularLocation>
        <location evidence="1 18">Cytoplasm</location>
    </subcellularLocation>
</comment>
<evidence type="ECO:0000256" key="3">
    <source>
        <dbReference type="ARBA" id="ARBA00008375"/>
    </source>
</evidence>
<dbReference type="InterPro" id="IPR001150">
    <property type="entry name" value="Gly_radical"/>
</dbReference>
<comment type="pathway">
    <text evidence="2 18">Fermentation; pyruvate fermentation; formate from pyruvate: step 1/1.</text>
</comment>
<evidence type="ECO:0000313" key="21">
    <source>
        <dbReference type="EMBL" id="MCP2727387.1"/>
    </source>
</evidence>
<dbReference type="SUPFAM" id="SSF51998">
    <property type="entry name" value="PFL-like glycyl radical enzymes"/>
    <property type="match status" value="1"/>
</dbReference>
<dbReference type="InterPro" id="IPR019777">
    <property type="entry name" value="Form_AcTrfase_GR_CS"/>
</dbReference>
<keyword evidence="11 18" id="KW-0012">Acyltransferase</keyword>
<evidence type="ECO:0000256" key="12">
    <source>
        <dbReference type="ARBA" id="ARBA00031063"/>
    </source>
</evidence>
<feature type="domain" description="PFL" evidence="20">
    <location>
        <begin position="1"/>
        <end position="612"/>
    </location>
</feature>
<evidence type="ECO:0000256" key="6">
    <source>
        <dbReference type="ARBA" id="ARBA00022490"/>
    </source>
</evidence>
<keyword evidence="6 18" id="KW-0963">Cytoplasm</keyword>
<evidence type="ECO:0000256" key="13">
    <source>
        <dbReference type="ARBA" id="ARBA00034302"/>
    </source>
</evidence>
<dbReference type="NCBIfam" id="TIGR01255">
    <property type="entry name" value="pyr_form_ly_1"/>
    <property type="match status" value="1"/>
</dbReference>
<evidence type="ECO:0000256" key="2">
    <source>
        <dbReference type="ARBA" id="ARBA00004809"/>
    </source>
</evidence>
<evidence type="ECO:0000256" key="11">
    <source>
        <dbReference type="ARBA" id="ARBA00023315"/>
    </source>
</evidence>
<evidence type="ECO:0000256" key="7">
    <source>
        <dbReference type="ARBA" id="ARBA00022526"/>
    </source>
</evidence>
<dbReference type="GO" id="GO:0006006">
    <property type="term" value="P:glucose metabolic process"/>
    <property type="evidence" value="ECO:0007669"/>
    <property type="project" value="UniProtKB-UniRule"/>
</dbReference>
<dbReference type="InterPro" id="IPR004184">
    <property type="entry name" value="PFL_dom"/>
</dbReference>
<dbReference type="PANTHER" id="PTHR30191:SF0">
    <property type="entry name" value="FORMATE ACETYLTRANSFERASE 1"/>
    <property type="match status" value="1"/>
</dbReference>
<feature type="modified residue" description="Glycine radical" evidence="16 17">
    <location>
        <position position="717"/>
    </location>
</feature>
<evidence type="ECO:0000256" key="16">
    <source>
        <dbReference type="PIRSR" id="PIRSR000379-2"/>
    </source>
</evidence>
<evidence type="ECO:0000256" key="1">
    <source>
        <dbReference type="ARBA" id="ARBA00004496"/>
    </source>
</evidence>
<dbReference type="EMBL" id="JAMZMM010000013">
    <property type="protein sequence ID" value="MCP2727387.1"/>
    <property type="molecule type" value="Genomic_DNA"/>
</dbReference>
<reference evidence="21" key="1">
    <citation type="submission" date="2022-06" db="EMBL/GenBank/DDBJ databases">
        <title>New cyanobacteria of genus Symplocastrum in benthos of Lake Baikal.</title>
        <authorList>
            <person name="Sorokovikova E."/>
            <person name="Tikhonova I."/>
            <person name="Krasnopeev A."/>
            <person name="Evseev P."/>
            <person name="Gladkikh A."/>
            <person name="Belykh O."/>
        </authorList>
    </citation>
    <scope>NUCLEOTIDE SEQUENCE</scope>
    <source>
        <strain evidence="21">BBK-W-15</strain>
    </source>
</reference>
<proteinExistence type="inferred from homology"/>
<dbReference type="PANTHER" id="PTHR30191">
    <property type="entry name" value="FORMATE ACETYLTRANSFERASE"/>
    <property type="match status" value="1"/>
</dbReference>
<accession>A0AAE3GRU3</accession>
<comment type="catalytic activity">
    <reaction evidence="14 18">
        <text>formate + acetyl-CoA = pyruvate + CoA</text>
        <dbReference type="Rhea" id="RHEA:11844"/>
        <dbReference type="ChEBI" id="CHEBI:15361"/>
        <dbReference type="ChEBI" id="CHEBI:15740"/>
        <dbReference type="ChEBI" id="CHEBI:57287"/>
        <dbReference type="ChEBI" id="CHEBI:57288"/>
        <dbReference type="EC" id="2.3.1.54"/>
    </reaction>
</comment>
<dbReference type="GO" id="GO:0008861">
    <property type="term" value="F:formate C-acetyltransferase activity"/>
    <property type="evidence" value="ECO:0007669"/>
    <property type="project" value="UniProtKB-UniRule"/>
</dbReference>
<comment type="caution">
    <text evidence="21">The sequence shown here is derived from an EMBL/GenBank/DDBJ whole genome shotgun (WGS) entry which is preliminary data.</text>
</comment>
<evidence type="ECO:0000256" key="5">
    <source>
        <dbReference type="ARBA" id="ARBA00013897"/>
    </source>
</evidence>
<organism evidence="21 22">
    <name type="scientific">Limnofasciculus baicalensis BBK-W-15</name>
    <dbReference type="NCBI Taxonomy" id="2699891"/>
    <lineage>
        <taxon>Bacteria</taxon>
        <taxon>Bacillati</taxon>
        <taxon>Cyanobacteriota</taxon>
        <taxon>Cyanophyceae</taxon>
        <taxon>Coleofasciculales</taxon>
        <taxon>Coleofasciculaceae</taxon>
        <taxon>Limnofasciculus</taxon>
        <taxon>Limnofasciculus baicalensis</taxon>
    </lineage>
</organism>
<name>A0AAE3GRU3_9CYAN</name>
<comment type="similarity">
    <text evidence="3 18">Belongs to the glycyl radical enzyme (GRE) family. PFL subfamily.</text>
</comment>
<dbReference type="RefSeq" id="WP_254010204.1">
    <property type="nucleotide sequence ID" value="NZ_JAMZMM010000013.1"/>
</dbReference>
<dbReference type="Pfam" id="PF02901">
    <property type="entry name" value="PFL-like"/>
    <property type="match status" value="1"/>
</dbReference>
<dbReference type="FunFam" id="3.20.70.20:FF:000003">
    <property type="entry name" value="Formate acetyltransferase"/>
    <property type="match status" value="1"/>
</dbReference>
<evidence type="ECO:0000256" key="18">
    <source>
        <dbReference type="RuleBase" id="RU368075"/>
    </source>
</evidence>
<evidence type="ECO:0000256" key="9">
    <source>
        <dbReference type="ARBA" id="ARBA00022818"/>
    </source>
</evidence>
<feature type="active site" description="S-acetylcysteine intermediate" evidence="15">
    <location>
        <position position="406"/>
    </location>
</feature>
<evidence type="ECO:0000256" key="17">
    <source>
        <dbReference type="PROSITE-ProRule" id="PRU00493"/>
    </source>
</evidence>
<dbReference type="Proteomes" id="UP001204953">
    <property type="component" value="Unassembled WGS sequence"/>
</dbReference>
<dbReference type="GO" id="GO:0005829">
    <property type="term" value="C:cytosol"/>
    <property type="evidence" value="ECO:0007669"/>
    <property type="project" value="TreeGrafter"/>
</dbReference>
<dbReference type="PIRSF" id="PIRSF000379">
    <property type="entry name" value="For_Ac_trans_1"/>
    <property type="match status" value="1"/>
</dbReference>
<evidence type="ECO:0000256" key="14">
    <source>
        <dbReference type="ARBA" id="ARBA00049029"/>
    </source>
</evidence>
<dbReference type="PROSITE" id="PS51554">
    <property type="entry name" value="PFL"/>
    <property type="match status" value="1"/>
</dbReference>
<dbReference type="InterPro" id="IPR050244">
    <property type="entry name" value="Auton_GlycylRad_Cofactor"/>
</dbReference>
<dbReference type="InterPro" id="IPR005949">
    <property type="entry name" value="Form_AcTrfase"/>
</dbReference>
<feature type="active site" description="Cysteine radical intermediate" evidence="15">
    <location>
        <position position="407"/>
    </location>
</feature>
<gene>
    <name evidence="21" type="primary">pflB</name>
    <name evidence="21" type="ORF">NJ959_02730</name>
</gene>
<keyword evidence="10 18" id="KW-0119">Carbohydrate metabolism</keyword>
<dbReference type="EC" id="2.3.1.54" evidence="4 18"/>
<evidence type="ECO:0000256" key="4">
    <source>
        <dbReference type="ARBA" id="ARBA00013214"/>
    </source>
</evidence>
<dbReference type="CDD" id="cd01678">
    <property type="entry name" value="PFL1"/>
    <property type="match status" value="1"/>
</dbReference>
<feature type="domain" description="Glycine radical" evidence="19">
    <location>
        <begin position="619"/>
        <end position="742"/>
    </location>
</feature>
<comment type="subunit">
    <text evidence="18">Homodimer.</text>
</comment>
<dbReference type="Pfam" id="PF01228">
    <property type="entry name" value="Gly_radical"/>
    <property type="match status" value="1"/>
</dbReference>
<protein>
    <recommendedName>
        <fullName evidence="5 18">Formate acetyltransferase</fullName>
        <ecNumber evidence="4 18">2.3.1.54</ecNumber>
    </recommendedName>
    <alternativeName>
        <fullName evidence="12 18">Pyruvate formate-lyase</fullName>
    </alternativeName>
</protein>
<sequence length="742" mass="84004">MFEQWQEFNSGNWMNEIDVRDFIQKNYRPYEGNESFLADATTRTQTLWSQVTSLMAQEREKGILDADTAIVSTITSHNPGYIDRNLEQIVGLQTDQPLKRAIMPFGGIRVVQASLKAYGYQLEPATEQIFTKYRKTHSDGVFDAYTREMRLARHSGIITGLPDAYGRGRIIGDYRRVPLYGVDRLIDDKKTQLQSLEVDAIDVDIIRLREEINEQIKALFELKEMATSYGFDLGRRAANAKEAVQWLYFAYLAAVKEQNGAAMSLGRVSTFLDIYFERDMKNGTMNESELQELIDHFVMKLRMVRFLRTPDYNELFSGDPTWVTECIGGMGEDGRTLVTKTNFRILNTLFNLGSAPEPNLTVLWSERLPIAFKRYCAKVSIETSSIQYENDDLMRPYWGDDYAIACCVSAMRIGKQMQFFGARVNLAKCLLYAINGGKDEKSGEQIAPAYAPITSEYLDYDEVMQKFDRMMDWLAKAYINTLNVIHCMHDKYCYERLEMALHDRDVFRTMACGIAGLSVVADALSAIQYAKVKVIRDEHGLAVDYQIAGDFPKYGNNDDRVDQIAVNLVKGFMNKLKQHKTYRNAVATQSVLTITSNVVYGKKTGNTPDGRKAGEPFAPGANPMHGRDTKGAIASLASVAKLPYAYAQDGISNTFSIVPGALGKIEGDRLTNLVGMLDGYFHDGGFHMNVNVLNRDTLLDAMDHPELYPQLTIRVSGYAVNFIKLTREQQLDVVKRTFHDRF</sequence>
<keyword evidence="8 18" id="KW-0808">Transferase</keyword>
<evidence type="ECO:0000259" key="20">
    <source>
        <dbReference type="PROSITE" id="PS51554"/>
    </source>
</evidence>
<dbReference type="PROSITE" id="PS51149">
    <property type="entry name" value="GLY_RADICAL_2"/>
    <property type="match status" value="1"/>
</dbReference>
<comment type="function">
    <text evidence="13">Catalyzes the conversion of pyruvate to formate and acetyl-CoA.</text>
</comment>
<keyword evidence="9 16" id="KW-0556">Organic radical</keyword>
<keyword evidence="22" id="KW-1185">Reference proteome</keyword>
<evidence type="ECO:0000256" key="10">
    <source>
        <dbReference type="ARBA" id="ARBA00023277"/>
    </source>
</evidence>
<dbReference type="AlphaFoldDB" id="A0AAE3GRU3"/>
<evidence type="ECO:0000259" key="19">
    <source>
        <dbReference type="PROSITE" id="PS51149"/>
    </source>
</evidence>
<evidence type="ECO:0000256" key="8">
    <source>
        <dbReference type="ARBA" id="ARBA00022679"/>
    </source>
</evidence>
<evidence type="ECO:0000256" key="15">
    <source>
        <dbReference type="PIRSR" id="PIRSR000379-1"/>
    </source>
</evidence>